<evidence type="ECO:0000313" key="10">
    <source>
        <dbReference type="Proteomes" id="UP000546213"/>
    </source>
</evidence>
<keyword evidence="10" id="KW-1185">Reference proteome</keyword>
<feature type="domain" description="Rhodopsin" evidence="8">
    <location>
        <begin position="71"/>
        <end position="121"/>
    </location>
</feature>
<accession>A0A8H5L6D3</accession>
<evidence type="ECO:0000313" key="9">
    <source>
        <dbReference type="EMBL" id="KAF5587220.1"/>
    </source>
</evidence>
<name>A0A8H5L6D3_9HYPO</name>
<evidence type="ECO:0000256" key="7">
    <source>
        <dbReference type="SAM" id="Phobius"/>
    </source>
</evidence>
<protein>
    <submittedName>
        <fullName evidence="9">Integral membrane protein</fullName>
    </submittedName>
</protein>
<organism evidence="9 10">
    <name type="scientific">Fusarium pseudocircinatum</name>
    <dbReference type="NCBI Taxonomy" id="56676"/>
    <lineage>
        <taxon>Eukaryota</taxon>
        <taxon>Fungi</taxon>
        <taxon>Dikarya</taxon>
        <taxon>Ascomycota</taxon>
        <taxon>Pezizomycotina</taxon>
        <taxon>Sordariomycetes</taxon>
        <taxon>Hypocreomycetidae</taxon>
        <taxon>Hypocreales</taxon>
        <taxon>Nectriaceae</taxon>
        <taxon>Fusarium</taxon>
        <taxon>Fusarium fujikuroi species complex</taxon>
    </lineage>
</organism>
<sequence length="212" mass="23623">MATNETRAPMAMGIIIPLTCLAFIAVTLRVYTRTILVRNTGVDDYFAILSFIMIFACAFDMLWGSDSKNSTCAISIIRIPYLDQSPDLTWDNVEAAAWSIAELCCGLLCACLPTLRPLISRIMPNFLVSRQTPRNSEQRREHASGHTYRDIELDNGIETRSAGKGSQRNRDIQGMEAGEQMSIEVGLDDDERRLTGGSASKPQPAETRWLPY</sequence>
<proteinExistence type="inferred from homology"/>
<feature type="region of interest" description="Disordered" evidence="6">
    <location>
        <begin position="131"/>
        <end position="212"/>
    </location>
</feature>
<dbReference type="Pfam" id="PF20684">
    <property type="entry name" value="Fung_rhodopsin"/>
    <property type="match status" value="1"/>
</dbReference>
<evidence type="ECO:0000256" key="3">
    <source>
        <dbReference type="ARBA" id="ARBA00022989"/>
    </source>
</evidence>
<evidence type="ECO:0000256" key="6">
    <source>
        <dbReference type="SAM" id="MobiDB-lite"/>
    </source>
</evidence>
<evidence type="ECO:0000256" key="2">
    <source>
        <dbReference type="ARBA" id="ARBA00022692"/>
    </source>
</evidence>
<dbReference type="PANTHER" id="PTHR33048:SF47">
    <property type="entry name" value="INTEGRAL MEMBRANE PROTEIN-RELATED"/>
    <property type="match status" value="1"/>
</dbReference>
<keyword evidence="3 7" id="KW-1133">Transmembrane helix</keyword>
<dbReference type="GO" id="GO:0016020">
    <property type="term" value="C:membrane"/>
    <property type="evidence" value="ECO:0007669"/>
    <property type="project" value="UniProtKB-SubCell"/>
</dbReference>
<dbReference type="EMBL" id="JAAOAS010000182">
    <property type="protein sequence ID" value="KAF5587220.1"/>
    <property type="molecule type" value="Genomic_DNA"/>
</dbReference>
<evidence type="ECO:0000256" key="5">
    <source>
        <dbReference type="ARBA" id="ARBA00038359"/>
    </source>
</evidence>
<feature type="transmembrane region" description="Helical" evidence="7">
    <location>
        <begin position="12"/>
        <end position="32"/>
    </location>
</feature>
<dbReference type="AlphaFoldDB" id="A0A8H5L6D3"/>
<keyword evidence="2 7" id="KW-0812">Transmembrane</keyword>
<dbReference type="InterPro" id="IPR052337">
    <property type="entry name" value="SAT4-like"/>
</dbReference>
<dbReference type="OrthoDB" id="3923077at2759"/>
<evidence type="ECO:0000256" key="1">
    <source>
        <dbReference type="ARBA" id="ARBA00004141"/>
    </source>
</evidence>
<dbReference type="InterPro" id="IPR049326">
    <property type="entry name" value="Rhodopsin_dom_fungi"/>
</dbReference>
<dbReference type="Proteomes" id="UP000546213">
    <property type="component" value="Unassembled WGS sequence"/>
</dbReference>
<keyword evidence="4 7" id="KW-0472">Membrane</keyword>
<reference evidence="9 10" key="1">
    <citation type="submission" date="2020-05" db="EMBL/GenBank/DDBJ databases">
        <title>Identification and distribution of gene clusters putatively required for synthesis of sphingolipid metabolism inhibitors in phylogenetically diverse species of the filamentous fungus Fusarium.</title>
        <authorList>
            <person name="Kim H.-S."/>
            <person name="Busman M."/>
            <person name="Brown D.W."/>
            <person name="Divon H."/>
            <person name="Uhlig S."/>
            <person name="Proctor R.H."/>
        </authorList>
    </citation>
    <scope>NUCLEOTIDE SEQUENCE [LARGE SCALE GENOMIC DNA]</scope>
    <source>
        <strain evidence="9 10">NRRL 36939</strain>
    </source>
</reference>
<dbReference type="PANTHER" id="PTHR33048">
    <property type="entry name" value="PTH11-LIKE INTEGRAL MEMBRANE PROTEIN (AFU_ORTHOLOGUE AFUA_5G11245)"/>
    <property type="match status" value="1"/>
</dbReference>
<feature type="transmembrane region" description="Helical" evidence="7">
    <location>
        <begin position="44"/>
        <end position="63"/>
    </location>
</feature>
<evidence type="ECO:0000259" key="8">
    <source>
        <dbReference type="Pfam" id="PF20684"/>
    </source>
</evidence>
<gene>
    <name evidence="9" type="ORF">FPCIR_7628</name>
</gene>
<comment type="similarity">
    <text evidence="5">Belongs to the SAT4 family.</text>
</comment>
<feature type="compositionally biased region" description="Basic and acidic residues" evidence="6">
    <location>
        <begin position="136"/>
        <end position="152"/>
    </location>
</feature>
<comment type="caution">
    <text evidence="9">The sequence shown here is derived from an EMBL/GenBank/DDBJ whole genome shotgun (WGS) entry which is preliminary data.</text>
</comment>
<evidence type="ECO:0000256" key="4">
    <source>
        <dbReference type="ARBA" id="ARBA00023136"/>
    </source>
</evidence>
<comment type="subcellular location">
    <subcellularLocation>
        <location evidence="1">Membrane</location>
        <topology evidence="1">Multi-pass membrane protein</topology>
    </subcellularLocation>
</comment>